<name>A0A918RM52_9SPHN</name>
<reference evidence="1" key="1">
    <citation type="journal article" date="2014" name="Int. J. Syst. Evol. Microbiol.">
        <title>Complete genome sequence of Corynebacterium casei LMG S-19264T (=DSM 44701T), isolated from a smear-ripened cheese.</title>
        <authorList>
            <consortium name="US DOE Joint Genome Institute (JGI-PGF)"/>
            <person name="Walter F."/>
            <person name="Albersmeier A."/>
            <person name="Kalinowski J."/>
            <person name="Ruckert C."/>
        </authorList>
    </citation>
    <scope>NUCLEOTIDE SEQUENCE</scope>
    <source>
        <strain evidence="1">KCTC 32422</strain>
    </source>
</reference>
<evidence type="ECO:0000313" key="2">
    <source>
        <dbReference type="Proteomes" id="UP000634139"/>
    </source>
</evidence>
<dbReference type="InterPro" id="IPR025245">
    <property type="entry name" value="DUF4197"/>
</dbReference>
<protein>
    <recommendedName>
        <fullName evidence="3">DUF4197 domain-containing protein</fullName>
    </recommendedName>
</protein>
<dbReference type="AlphaFoldDB" id="A0A918RM52"/>
<sequence length="227" mass="23799">MHSAVENRIPRRLFLTGTAATGLLALSGCQTGPRYSLVEVVRRLLMLSADNALAKLTAPGGFWDSQVARIALPDLFGSRGGVLQGILTSGPFRARLHRELNHLAERGAERAAPVVAEVIRTISIEDALALIEGGPTAATTYLRRQMGPGLINAMIPGLADAIRVAEDPIVSQAIAALTGVDVGAVAQSVAIGADNSIWYQIGTEEAAIRANPQATNDPLLIAALKVL</sequence>
<accession>A0A918RM52</accession>
<organism evidence="1 2">
    <name type="scientific">Novosphingobium arvoryzae</name>
    <dbReference type="NCBI Taxonomy" id="1256514"/>
    <lineage>
        <taxon>Bacteria</taxon>
        <taxon>Pseudomonadati</taxon>
        <taxon>Pseudomonadota</taxon>
        <taxon>Alphaproteobacteria</taxon>
        <taxon>Sphingomonadales</taxon>
        <taxon>Sphingomonadaceae</taxon>
        <taxon>Novosphingobium</taxon>
    </lineage>
</organism>
<evidence type="ECO:0000313" key="1">
    <source>
        <dbReference type="EMBL" id="GHA00477.1"/>
    </source>
</evidence>
<dbReference type="Pfam" id="PF13852">
    <property type="entry name" value="DUF4197"/>
    <property type="match status" value="1"/>
</dbReference>
<keyword evidence="2" id="KW-1185">Reference proteome</keyword>
<dbReference type="Proteomes" id="UP000634139">
    <property type="component" value="Unassembled WGS sequence"/>
</dbReference>
<gene>
    <name evidence="1" type="ORF">GCM10011617_21440</name>
</gene>
<comment type="caution">
    <text evidence="1">The sequence shown here is derived from an EMBL/GenBank/DDBJ whole genome shotgun (WGS) entry which is preliminary data.</text>
</comment>
<proteinExistence type="predicted"/>
<reference evidence="1" key="2">
    <citation type="submission" date="2020-09" db="EMBL/GenBank/DDBJ databases">
        <authorList>
            <person name="Sun Q."/>
            <person name="Kim S."/>
        </authorList>
    </citation>
    <scope>NUCLEOTIDE SEQUENCE</scope>
    <source>
        <strain evidence="1">KCTC 32422</strain>
    </source>
</reference>
<dbReference type="EMBL" id="BMZD01000004">
    <property type="protein sequence ID" value="GHA00477.1"/>
    <property type="molecule type" value="Genomic_DNA"/>
</dbReference>
<dbReference type="RefSeq" id="WP_189541300.1">
    <property type="nucleotide sequence ID" value="NZ_BMZD01000004.1"/>
</dbReference>
<evidence type="ECO:0008006" key="3">
    <source>
        <dbReference type="Google" id="ProtNLM"/>
    </source>
</evidence>